<feature type="coiled-coil region" evidence="4">
    <location>
        <begin position="78"/>
        <end position="119"/>
    </location>
</feature>
<feature type="domain" description="LNR" evidence="7">
    <location>
        <begin position="610"/>
        <end position="650"/>
    </location>
</feature>
<dbReference type="Gene3D" id="3.30.300.320">
    <property type="match status" value="2"/>
</dbReference>
<keyword evidence="6" id="KW-0472">Membrane</keyword>
<dbReference type="InterPro" id="IPR000800">
    <property type="entry name" value="Notch_dom"/>
</dbReference>
<protein>
    <recommendedName>
        <fullName evidence="7">LNR domain-containing protein</fullName>
    </recommendedName>
</protein>
<proteinExistence type="predicted"/>
<sequence length="655" mass="73484">MLMQNEQEEQLSESSHSDNDNKTVSSYLGLRSSQPIKSEMRSRVRMQSTINGMMNPTSSSSTTNPQSSDETSALLLRMQEIEENRKSDQEEILKLNQDRRADKQEINSLKQQITALSNADRFTMRFEKYSKRVDVERHEFITEERWNDEDSESGNFEGENFMGQTNIVRIKGKFIEDGIQTLDEDAYTLMMISKNPMSPGYFYGIVAFIIQTLFVAQAIVDELERPFGQSMFNIPAHATIPVRFVQILALVCSVFIQEDVLSALRIPFTLRYKGINPWEKTIRATDTTIFTWVTRILIPSCLKFTTDALVLFAAWVVVVQSEGVVDLLKDFTALFIITEIDNVMLRVAAHGYFGHRFEIKAKEAQEHHEETGLSCNVLECGYQAGQCSIPDYPQCRTNPTKLGDNECLDPNDWSNNNSPECNFDFGDCLESKYPNCTVPKLDQGRLGDGFCDPWPFDTFECGFDGGDCDNATFGERFPDCKDFTIEGSITDNSELGLEIYVGDGHCHQGTINTIKCKFDGGDCVDFNRNYPNCTFAEPSKIGNGFCLLEANTEECKWDGGDCIDYNTLYSNCTEVSGGWAVPTWLGDGYCDLDNNFPECGNDGGDCTEANEELWKTYPECFGVTPSEIGDGNCQAWFNTTACGYDGGDCVPSASP</sequence>
<feature type="domain" description="LNR" evidence="7">
    <location>
        <begin position="575"/>
        <end position="607"/>
    </location>
</feature>
<feature type="domain" description="LNR" evidence="7">
    <location>
        <begin position="429"/>
        <end position="469"/>
    </location>
</feature>
<keyword evidence="6" id="KW-1133">Transmembrane helix</keyword>
<evidence type="ECO:0000259" key="7">
    <source>
        <dbReference type="SMART" id="SM00004"/>
    </source>
</evidence>
<evidence type="ECO:0000256" key="1">
    <source>
        <dbReference type="ARBA" id="ARBA00022737"/>
    </source>
</evidence>
<feature type="region of interest" description="Disordered" evidence="5">
    <location>
        <begin position="1"/>
        <end position="70"/>
    </location>
</feature>
<organism evidence="8 9">
    <name type="scientific">Chaetoceros tenuissimus</name>
    <dbReference type="NCBI Taxonomy" id="426638"/>
    <lineage>
        <taxon>Eukaryota</taxon>
        <taxon>Sar</taxon>
        <taxon>Stramenopiles</taxon>
        <taxon>Ochrophyta</taxon>
        <taxon>Bacillariophyta</taxon>
        <taxon>Coscinodiscophyceae</taxon>
        <taxon>Chaetocerotophycidae</taxon>
        <taxon>Chaetocerotales</taxon>
        <taxon>Chaetocerotaceae</taxon>
        <taxon>Chaetoceros</taxon>
    </lineage>
</organism>
<accession>A0AAD3D4K9</accession>
<comment type="caution">
    <text evidence="8">The sequence shown here is derived from an EMBL/GenBank/DDBJ whole genome shotgun (WGS) entry which is preliminary data.</text>
</comment>
<keyword evidence="9" id="KW-1185">Reference proteome</keyword>
<dbReference type="Proteomes" id="UP001054902">
    <property type="component" value="Unassembled WGS sequence"/>
</dbReference>
<dbReference type="SMART" id="SM00004">
    <property type="entry name" value="NL"/>
    <property type="match status" value="5"/>
</dbReference>
<evidence type="ECO:0000256" key="2">
    <source>
        <dbReference type="ARBA" id="ARBA00023157"/>
    </source>
</evidence>
<feature type="transmembrane region" description="Helical" evidence="6">
    <location>
        <begin position="200"/>
        <end position="220"/>
    </location>
</feature>
<reference evidence="8 9" key="1">
    <citation type="journal article" date="2021" name="Sci. Rep.">
        <title>The genome of the diatom Chaetoceros tenuissimus carries an ancient integrated fragment of an extant virus.</title>
        <authorList>
            <person name="Hongo Y."/>
            <person name="Kimura K."/>
            <person name="Takaki Y."/>
            <person name="Yoshida Y."/>
            <person name="Baba S."/>
            <person name="Kobayashi G."/>
            <person name="Nagasaki K."/>
            <person name="Hano T."/>
            <person name="Tomaru Y."/>
        </authorList>
    </citation>
    <scope>NUCLEOTIDE SEQUENCE [LARGE SCALE GENOMIC DNA]</scope>
    <source>
        <strain evidence="8 9">NIES-3715</strain>
    </source>
</reference>
<evidence type="ECO:0000256" key="5">
    <source>
        <dbReference type="SAM" id="MobiDB-lite"/>
    </source>
</evidence>
<evidence type="ECO:0000256" key="6">
    <source>
        <dbReference type="SAM" id="Phobius"/>
    </source>
</evidence>
<keyword evidence="2" id="KW-1015">Disulfide bond</keyword>
<feature type="compositionally biased region" description="Polar residues" evidence="5">
    <location>
        <begin position="45"/>
        <end position="54"/>
    </location>
</feature>
<name>A0AAD3D4K9_9STRA</name>
<feature type="compositionally biased region" description="Low complexity" evidence="5">
    <location>
        <begin position="55"/>
        <end position="68"/>
    </location>
</feature>
<dbReference type="AlphaFoldDB" id="A0AAD3D4K9"/>
<keyword evidence="3" id="KW-0325">Glycoprotein</keyword>
<feature type="domain" description="LNR" evidence="7">
    <location>
        <begin position="489"/>
        <end position="524"/>
    </location>
</feature>
<feature type="domain" description="LNR" evidence="7">
    <location>
        <begin position="526"/>
        <end position="563"/>
    </location>
</feature>
<evidence type="ECO:0000256" key="4">
    <source>
        <dbReference type="SAM" id="Coils"/>
    </source>
</evidence>
<feature type="compositionally biased region" description="Acidic residues" evidence="5">
    <location>
        <begin position="1"/>
        <end position="11"/>
    </location>
</feature>
<keyword evidence="1" id="KW-0677">Repeat</keyword>
<dbReference type="Gene3D" id="4.10.470.20">
    <property type="match status" value="1"/>
</dbReference>
<dbReference type="PRINTS" id="PR01452">
    <property type="entry name" value="LNOTCHREPEAT"/>
</dbReference>
<keyword evidence="6" id="KW-0812">Transmembrane</keyword>
<evidence type="ECO:0000256" key="3">
    <source>
        <dbReference type="ARBA" id="ARBA00023180"/>
    </source>
</evidence>
<feature type="transmembrane region" description="Helical" evidence="6">
    <location>
        <begin position="240"/>
        <end position="256"/>
    </location>
</feature>
<feature type="compositionally biased region" description="Polar residues" evidence="5">
    <location>
        <begin position="22"/>
        <end position="36"/>
    </location>
</feature>
<dbReference type="EMBL" id="BLLK01000052">
    <property type="protein sequence ID" value="GFH56425.1"/>
    <property type="molecule type" value="Genomic_DNA"/>
</dbReference>
<evidence type="ECO:0000313" key="8">
    <source>
        <dbReference type="EMBL" id="GFH56425.1"/>
    </source>
</evidence>
<keyword evidence="4" id="KW-0175">Coiled coil</keyword>
<gene>
    <name evidence="8" type="ORF">CTEN210_12901</name>
</gene>
<evidence type="ECO:0000313" key="9">
    <source>
        <dbReference type="Proteomes" id="UP001054902"/>
    </source>
</evidence>
<dbReference type="Pfam" id="PF00066">
    <property type="entry name" value="Notch"/>
    <property type="match status" value="1"/>
</dbReference>